<evidence type="ECO:0000256" key="17">
    <source>
        <dbReference type="ARBA" id="ARBA00049220"/>
    </source>
</evidence>
<comment type="similarity">
    <text evidence="3 18">Belongs to the succinate dehydrogenase/fumarate reductase iron-sulfur protein family.</text>
</comment>
<evidence type="ECO:0000259" key="20">
    <source>
        <dbReference type="PROSITE" id="PS51379"/>
    </source>
</evidence>
<evidence type="ECO:0000256" key="1">
    <source>
        <dbReference type="ARBA" id="ARBA00004443"/>
    </source>
</evidence>
<keyword evidence="7 18" id="KW-0001">2Fe-2S</keyword>
<evidence type="ECO:0000256" key="5">
    <source>
        <dbReference type="ARBA" id="ARBA00022485"/>
    </source>
</evidence>
<dbReference type="GO" id="GO:0051539">
    <property type="term" value="F:4 iron, 4 sulfur cluster binding"/>
    <property type="evidence" value="ECO:0007669"/>
    <property type="project" value="UniProtKB-KW"/>
</dbReference>
<comment type="cofactor">
    <cofactor evidence="18">
        <name>[3Fe-4S] cluster</name>
        <dbReference type="ChEBI" id="CHEBI:21137"/>
    </cofactor>
    <text evidence="18">Binds 1 [3Fe-4S] cluster.</text>
</comment>
<dbReference type="InterPro" id="IPR025192">
    <property type="entry name" value="Succ_DH/fum_Rdtase_N"/>
</dbReference>
<reference evidence="21" key="1">
    <citation type="journal article" date="2022" name="Proc. Natl. Acad. Sci. U.S.A.">
        <title>Life cycle and functional genomics of the unicellular red alga Galdieria for elucidating algal and plant evolution and industrial use.</title>
        <authorList>
            <person name="Hirooka S."/>
            <person name="Itabashi T."/>
            <person name="Ichinose T.M."/>
            <person name="Onuma R."/>
            <person name="Fujiwara T."/>
            <person name="Yamashita S."/>
            <person name="Jong L.W."/>
            <person name="Tomita R."/>
            <person name="Iwane A.H."/>
            <person name="Miyagishima S.Y."/>
        </authorList>
    </citation>
    <scope>NUCLEOTIDE SEQUENCE</scope>
    <source>
        <strain evidence="21">NBRC 102759</strain>
    </source>
</reference>
<proteinExistence type="inferred from homology"/>
<keyword evidence="4" id="KW-0813">Transport</keyword>
<gene>
    <name evidence="21" type="ORF">GpartN1_g2961.t1</name>
    <name evidence="22" type="ORF">GpartN1_g3614.t1</name>
</gene>
<evidence type="ECO:0000256" key="10">
    <source>
        <dbReference type="ARBA" id="ARBA00022982"/>
    </source>
</evidence>
<dbReference type="NCBIfam" id="TIGR00384">
    <property type="entry name" value="dhsB"/>
    <property type="match status" value="1"/>
</dbReference>
<evidence type="ECO:0000313" key="21">
    <source>
        <dbReference type="EMBL" id="GJQ11170.1"/>
    </source>
</evidence>
<keyword evidence="12 18" id="KW-0408">Iron</keyword>
<evidence type="ECO:0000256" key="3">
    <source>
        <dbReference type="ARBA" id="ARBA00009433"/>
    </source>
</evidence>
<dbReference type="GO" id="GO:0051538">
    <property type="term" value="F:3 iron, 4 sulfur cluster binding"/>
    <property type="evidence" value="ECO:0007669"/>
    <property type="project" value="UniProtKB-KW"/>
</dbReference>
<name>A0A9C7UQ38_9RHOD</name>
<evidence type="ECO:0000256" key="14">
    <source>
        <dbReference type="ARBA" id="ARBA00023128"/>
    </source>
</evidence>
<dbReference type="FunFam" id="1.10.1060.10:FF:000001">
    <property type="entry name" value="Succinate dehydrogenase iron-sulfur subunit SdhB"/>
    <property type="match status" value="1"/>
</dbReference>
<dbReference type="OrthoDB" id="1696654at2759"/>
<keyword evidence="13 18" id="KW-0411">Iron-sulfur</keyword>
<comment type="cofactor">
    <cofactor evidence="18">
        <name>[4Fe-4S] cluster</name>
        <dbReference type="ChEBI" id="CHEBI:49883"/>
    </cofactor>
    <text evidence="18">Binds 1 [4Fe-4S] cluster.</text>
</comment>
<dbReference type="InterPro" id="IPR006058">
    <property type="entry name" value="2Fe2S_fd_BS"/>
</dbReference>
<evidence type="ECO:0000256" key="9">
    <source>
        <dbReference type="ARBA" id="ARBA00022792"/>
    </source>
</evidence>
<evidence type="ECO:0000256" key="16">
    <source>
        <dbReference type="ARBA" id="ARBA00023291"/>
    </source>
</evidence>
<dbReference type="PROSITE" id="PS00197">
    <property type="entry name" value="2FE2S_FER_1"/>
    <property type="match status" value="1"/>
</dbReference>
<keyword evidence="11" id="KW-0560">Oxidoreductase</keyword>
<dbReference type="Gene3D" id="3.10.20.30">
    <property type="match status" value="1"/>
</dbReference>
<dbReference type="PANTHER" id="PTHR11921">
    <property type="entry name" value="SUCCINATE DEHYDROGENASE IRON-SULFUR PROTEIN"/>
    <property type="match status" value="1"/>
</dbReference>
<evidence type="ECO:0000259" key="19">
    <source>
        <dbReference type="PROSITE" id="PS51085"/>
    </source>
</evidence>
<dbReference type="Proteomes" id="UP001061958">
    <property type="component" value="Unassembled WGS sequence"/>
</dbReference>
<protein>
    <recommendedName>
        <fullName evidence="18">Succinate dehydrogenase [ubiquinone] iron-sulfur subunit, mitochondrial</fullName>
        <ecNumber evidence="18">1.3.5.1</ecNumber>
    </recommendedName>
</protein>
<dbReference type="Pfam" id="PF13534">
    <property type="entry name" value="Fer4_17"/>
    <property type="match status" value="1"/>
</dbReference>
<evidence type="ECO:0000313" key="22">
    <source>
        <dbReference type="EMBL" id="GJQ11823.1"/>
    </source>
</evidence>
<evidence type="ECO:0000256" key="11">
    <source>
        <dbReference type="ARBA" id="ARBA00023002"/>
    </source>
</evidence>
<dbReference type="GO" id="GO:0051537">
    <property type="term" value="F:2 iron, 2 sulfur cluster binding"/>
    <property type="evidence" value="ECO:0007669"/>
    <property type="project" value="UniProtKB-KW"/>
</dbReference>
<evidence type="ECO:0000256" key="8">
    <source>
        <dbReference type="ARBA" id="ARBA00022723"/>
    </source>
</evidence>
<comment type="subcellular location">
    <subcellularLocation>
        <location evidence="1 18">Mitochondrion inner membrane</location>
        <topology evidence="1 18">Peripheral membrane protein</topology>
        <orientation evidence="1 18">Matrix side</orientation>
    </subcellularLocation>
</comment>
<evidence type="ECO:0000256" key="7">
    <source>
        <dbReference type="ARBA" id="ARBA00022714"/>
    </source>
</evidence>
<dbReference type="PROSITE" id="PS51379">
    <property type="entry name" value="4FE4S_FER_2"/>
    <property type="match status" value="1"/>
</dbReference>
<keyword evidence="14 18" id="KW-0496">Mitochondrion</keyword>
<feature type="domain" description="4Fe-4S ferredoxin-type" evidence="20">
    <location>
        <begin position="160"/>
        <end position="190"/>
    </location>
</feature>
<dbReference type="Gene3D" id="1.10.1060.10">
    <property type="entry name" value="Alpha-helical ferredoxin"/>
    <property type="match status" value="1"/>
</dbReference>
<dbReference type="Pfam" id="PF13085">
    <property type="entry name" value="Fer2_3"/>
    <property type="match status" value="1"/>
</dbReference>
<dbReference type="PROSITE" id="PS00198">
    <property type="entry name" value="4FE4S_FER_1"/>
    <property type="match status" value="1"/>
</dbReference>
<evidence type="ECO:0000313" key="23">
    <source>
        <dbReference type="Proteomes" id="UP001061958"/>
    </source>
</evidence>
<evidence type="ECO:0000256" key="18">
    <source>
        <dbReference type="RuleBase" id="RU361237"/>
    </source>
</evidence>
<dbReference type="SUPFAM" id="SSF46548">
    <property type="entry name" value="alpha-helical ferredoxin"/>
    <property type="match status" value="1"/>
</dbReference>
<keyword evidence="16 18" id="KW-0003">3Fe-4S</keyword>
<dbReference type="InterPro" id="IPR001041">
    <property type="entry name" value="2Fe-2S_ferredoxin-type"/>
</dbReference>
<dbReference type="EC" id="1.3.5.1" evidence="18"/>
<dbReference type="GO" id="GO:0005743">
    <property type="term" value="C:mitochondrial inner membrane"/>
    <property type="evidence" value="ECO:0007669"/>
    <property type="project" value="UniProtKB-SubCell"/>
</dbReference>
<dbReference type="EMBL" id="BQMJ01000027">
    <property type="protein sequence ID" value="GJQ11823.1"/>
    <property type="molecule type" value="Genomic_DNA"/>
</dbReference>
<keyword evidence="10" id="KW-0249">Electron transport</keyword>
<dbReference type="SUPFAM" id="SSF54292">
    <property type="entry name" value="2Fe-2S ferredoxin-like"/>
    <property type="match status" value="1"/>
</dbReference>
<keyword evidence="8 18" id="KW-0479">Metal-binding</keyword>
<dbReference type="PROSITE" id="PS51085">
    <property type="entry name" value="2FE2S_FER_2"/>
    <property type="match status" value="1"/>
</dbReference>
<accession>A0A9C7UQ38</accession>
<dbReference type="InterPro" id="IPR012675">
    <property type="entry name" value="Beta-grasp_dom_sf"/>
</dbReference>
<comment type="pathway">
    <text evidence="2 18">Carbohydrate metabolism; tricarboxylic acid cycle; fumarate from succinate (eukaryal route): step 1/1.</text>
</comment>
<keyword evidence="5 18" id="KW-0004">4Fe-4S</keyword>
<evidence type="ECO:0000256" key="13">
    <source>
        <dbReference type="ARBA" id="ARBA00023014"/>
    </source>
</evidence>
<dbReference type="NCBIfam" id="NF004616">
    <property type="entry name" value="PRK05950.1"/>
    <property type="match status" value="1"/>
</dbReference>
<dbReference type="AlphaFoldDB" id="A0A9C7UQ38"/>
<evidence type="ECO:0000256" key="4">
    <source>
        <dbReference type="ARBA" id="ARBA00022448"/>
    </source>
</evidence>
<keyword evidence="23" id="KW-1185">Reference proteome</keyword>
<evidence type="ECO:0000256" key="15">
    <source>
        <dbReference type="ARBA" id="ARBA00023136"/>
    </source>
</evidence>
<dbReference type="GO" id="GO:0008177">
    <property type="term" value="F:succinate dehydrogenase (quinone) activity"/>
    <property type="evidence" value="ECO:0007669"/>
    <property type="project" value="UniProtKB-EC"/>
</dbReference>
<dbReference type="GO" id="GO:0046872">
    <property type="term" value="F:metal ion binding"/>
    <property type="evidence" value="ECO:0007669"/>
    <property type="project" value="UniProtKB-KW"/>
</dbReference>
<dbReference type="GO" id="GO:0022904">
    <property type="term" value="P:respiratory electron transport chain"/>
    <property type="evidence" value="ECO:0007669"/>
    <property type="project" value="TreeGrafter"/>
</dbReference>
<reference evidence="21" key="2">
    <citation type="submission" date="2022-01" db="EMBL/GenBank/DDBJ databases">
        <authorList>
            <person name="Hirooka S."/>
            <person name="Miyagishima S.Y."/>
        </authorList>
    </citation>
    <scope>NUCLEOTIDE SEQUENCE</scope>
    <source>
        <strain evidence="21">NBRC 102759</strain>
    </source>
</reference>
<comment type="cofactor">
    <cofactor evidence="18">
        <name>[2Fe-2S] cluster</name>
        <dbReference type="ChEBI" id="CHEBI:190135"/>
    </cofactor>
    <text evidence="18">Binds 1 [2Fe-2S] cluster.</text>
</comment>
<dbReference type="EMBL" id="BQMJ01000021">
    <property type="protein sequence ID" value="GJQ11170.1"/>
    <property type="molecule type" value="Genomic_DNA"/>
</dbReference>
<sequence>MSFLKRLQSTLLASRNTVTKNGASYDVKHVRVYRWDPEKGEEPKLVTYPIPLKECGPMVLDALFKIKNEVDSTFVFRRSCREGICGSCAMNIDGKNRLACLTPLAGPKQTVTVYPLPYMYVIKDLVVDLSNFYAQHRAVKPWLIRSTPEGGKEGLQSKESRLKLDGLYECILCASCSTSCPSYWWNPEKYLGPAALLQAYRWIIDSRDEGTMERLKFLDDEYKLYRCHSIGNCTRTCPKHLDPQAAISKIKALVESSPKKVMSITGKKAVAHSSG</sequence>
<dbReference type="InterPro" id="IPR050573">
    <property type="entry name" value="SDH/FRD_Iron-Sulfur"/>
</dbReference>
<evidence type="ECO:0000256" key="12">
    <source>
        <dbReference type="ARBA" id="ARBA00023004"/>
    </source>
</evidence>
<dbReference type="InterPro" id="IPR036010">
    <property type="entry name" value="2Fe-2S_ferredoxin-like_sf"/>
</dbReference>
<keyword evidence="15" id="KW-0472">Membrane</keyword>
<keyword evidence="9 18" id="KW-0999">Mitochondrion inner membrane</keyword>
<comment type="catalytic activity">
    <reaction evidence="17">
        <text>a quinone + succinate = fumarate + a quinol</text>
        <dbReference type="Rhea" id="RHEA:40523"/>
        <dbReference type="ChEBI" id="CHEBI:24646"/>
        <dbReference type="ChEBI" id="CHEBI:29806"/>
        <dbReference type="ChEBI" id="CHEBI:30031"/>
        <dbReference type="ChEBI" id="CHEBI:132124"/>
        <dbReference type="EC" id="1.3.5.1"/>
    </reaction>
</comment>
<organism evidence="21 23">
    <name type="scientific">Galdieria partita</name>
    <dbReference type="NCBI Taxonomy" id="83374"/>
    <lineage>
        <taxon>Eukaryota</taxon>
        <taxon>Rhodophyta</taxon>
        <taxon>Bangiophyceae</taxon>
        <taxon>Galdieriales</taxon>
        <taxon>Galdieriaceae</taxon>
        <taxon>Galdieria</taxon>
    </lineage>
</organism>
<evidence type="ECO:0000256" key="2">
    <source>
        <dbReference type="ARBA" id="ARBA00004788"/>
    </source>
</evidence>
<evidence type="ECO:0000256" key="6">
    <source>
        <dbReference type="ARBA" id="ARBA00022532"/>
    </source>
</evidence>
<dbReference type="GO" id="GO:0006099">
    <property type="term" value="P:tricarboxylic acid cycle"/>
    <property type="evidence" value="ECO:0007669"/>
    <property type="project" value="UniProtKB-KW"/>
</dbReference>
<dbReference type="GO" id="GO:0009055">
    <property type="term" value="F:electron transfer activity"/>
    <property type="evidence" value="ECO:0007669"/>
    <property type="project" value="InterPro"/>
</dbReference>
<dbReference type="InterPro" id="IPR009051">
    <property type="entry name" value="Helical_ferredxn"/>
</dbReference>
<dbReference type="CDD" id="cd00207">
    <property type="entry name" value="fer2"/>
    <property type="match status" value="1"/>
</dbReference>
<dbReference type="PANTHER" id="PTHR11921:SF29">
    <property type="entry name" value="SUCCINATE DEHYDROGENASE [UBIQUINONE] IRON-SULFUR SUBUNIT, MITOCHONDRIAL"/>
    <property type="match status" value="1"/>
</dbReference>
<comment type="function">
    <text evidence="18">Iron-sulfur protein (IP) subunit of succinate dehydrogenase (SDH) that is involved in complex II of the mitochondrial electron transport chain and is responsible for transferring electrons from succinate to ubiquinone (coenzyme Q).</text>
</comment>
<comment type="caution">
    <text evidence="21">The sequence shown here is derived from an EMBL/GenBank/DDBJ whole genome shotgun (WGS) entry which is preliminary data.</text>
</comment>
<dbReference type="InterPro" id="IPR004489">
    <property type="entry name" value="Succ_DH/fum_Rdtase_Fe-S"/>
</dbReference>
<feature type="domain" description="2Fe-2S ferredoxin-type" evidence="19">
    <location>
        <begin position="28"/>
        <end position="117"/>
    </location>
</feature>
<dbReference type="InterPro" id="IPR017896">
    <property type="entry name" value="4Fe4S_Fe-S-bd"/>
</dbReference>
<dbReference type="InterPro" id="IPR017900">
    <property type="entry name" value="4Fe4S_Fe_S_CS"/>
</dbReference>
<keyword evidence="6" id="KW-0816">Tricarboxylic acid cycle</keyword>